<name>A0A0L1IWB3_ASPN3</name>
<dbReference type="GO" id="GO:0044550">
    <property type="term" value="P:secondary metabolite biosynthetic process"/>
    <property type="evidence" value="ECO:0007669"/>
    <property type="project" value="UniProtKB-ARBA"/>
</dbReference>
<reference evidence="5 6" key="1">
    <citation type="submission" date="2014-06" db="EMBL/GenBank/DDBJ databases">
        <title>The Genome of the Aflatoxigenic Filamentous Fungus Aspergillus nomius.</title>
        <authorList>
            <person name="Moore M.G."/>
            <person name="Shannon B.M."/>
            <person name="Brian M.M."/>
        </authorList>
    </citation>
    <scope>NUCLEOTIDE SEQUENCE [LARGE SCALE GENOMIC DNA]</scope>
    <source>
        <strain evidence="5 6">NRRL 13137</strain>
    </source>
</reference>
<dbReference type="PANTHER" id="PTHR42760:SF115">
    <property type="entry name" value="3-OXOACYL-[ACYL-CARRIER-PROTEIN] REDUCTASE FABG"/>
    <property type="match status" value="1"/>
</dbReference>
<keyword evidence="2" id="KW-0521">NADP</keyword>
<dbReference type="SMART" id="SM00822">
    <property type="entry name" value="PKS_KR"/>
    <property type="match status" value="1"/>
</dbReference>
<dbReference type="PANTHER" id="PTHR42760">
    <property type="entry name" value="SHORT-CHAIN DEHYDROGENASES/REDUCTASES FAMILY MEMBER"/>
    <property type="match status" value="1"/>
</dbReference>
<accession>A0A0L1IWB3</accession>
<dbReference type="STRING" id="1509407.A0A0L1IWB3"/>
<dbReference type="PROSITE" id="PS00061">
    <property type="entry name" value="ADH_SHORT"/>
    <property type="match status" value="1"/>
</dbReference>
<dbReference type="GO" id="GO:0016616">
    <property type="term" value="F:oxidoreductase activity, acting on the CH-OH group of donors, NAD or NADP as acceptor"/>
    <property type="evidence" value="ECO:0007669"/>
    <property type="project" value="TreeGrafter"/>
</dbReference>
<evidence type="ECO:0000259" key="4">
    <source>
        <dbReference type="SMART" id="SM00822"/>
    </source>
</evidence>
<dbReference type="PRINTS" id="PR00081">
    <property type="entry name" value="GDHRDH"/>
</dbReference>
<dbReference type="GeneID" id="26809187"/>
<dbReference type="PRINTS" id="PR00080">
    <property type="entry name" value="SDRFAMILY"/>
</dbReference>
<dbReference type="Proteomes" id="UP000037505">
    <property type="component" value="Unassembled WGS sequence"/>
</dbReference>
<dbReference type="InterPro" id="IPR002347">
    <property type="entry name" value="SDR_fam"/>
</dbReference>
<protein>
    <recommendedName>
        <fullName evidence="4">Ketoreductase domain-containing protein</fullName>
    </recommendedName>
</protein>
<organism evidence="5 6">
    <name type="scientific">Aspergillus nomiae NRRL (strain ATCC 15546 / NRRL 13137 / CBS 260.88 / M93)</name>
    <dbReference type="NCBI Taxonomy" id="1509407"/>
    <lineage>
        <taxon>Eukaryota</taxon>
        <taxon>Fungi</taxon>
        <taxon>Dikarya</taxon>
        <taxon>Ascomycota</taxon>
        <taxon>Pezizomycotina</taxon>
        <taxon>Eurotiomycetes</taxon>
        <taxon>Eurotiomycetidae</taxon>
        <taxon>Eurotiales</taxon>
        <taxon>Aspergillaceae</taxon>
        <taxon>Aspergillus</taxon>
        <taxon>Aspergillus subgen. Circumdati</taxon>
    </lineage>
</organism>
<comment type="similarity">
    <text evidence="1">Belongs to the short-chain dehydrogenases/reductases (SDR) family.</text>
</comment>
<proteinExistence type="inferred from homology"/>
<dbReference type="FunFam" id="3.40.50.720:FF:000084">
    <property type="entry name" value="Short-chain dehydrogenase reductase"/>
    <property type="match status" value="2"/>
</dbReference>
<evidence type="ECO:0000256" key="2">
    <source>
        <dbReference type="ARBA" id="ARBA00022857"/>
    </source>
</evidence>
<keyword evidence="6" id="KW-1185">Reference proteome</keyword>
<dbReference type="Gene3D" id="3.40.50.720">
    <property type="entry name" value="NAD(P)-binding Rossmann-like Domain"/>
    <property type="match status" value="2"/>
</dbReference>
<dbReference type="Pfam" id="PF13561">
    <property type="entry name" value="adh_short_C2"/>
    <property type="match status" value="1"/>
</dbReference>
<gene>
    <name evidence="5" type="ORF">ANOM_007383</name>
</gene>
<dbReference type="InterPro" id="IPR036291">
    <property type="entry name" value="NAD(P)-bd_dom_sf"/>
</dbReference>
<dbReference type="InterPro" id="IPR020904">
    <property type="entry name" value="Sc_DH/Rdtase_CS"/>
</dbReference>
<dbReference type="SUPFAM" id="SSF51735">
    <property type="entry name" value="NAD(P)-binding Rossmann-fold domains"/>
    <property type="match status" value="2"/>
</dbReference>
<sequence>MHLNEPKQATLDRARSRTVIITGAGGGIGAATAKEFNNHGAKVVLADIPALESNAQELIASFPYPDNAVFIAVDMRDWQQMQRLFKQTIQTFGSLDTVVANAGVMESEHVLDMGDVDSEGNLRESQEASRVIDINIKGTLNTLRLAMHHMRLSSNLKKGQPSIVLVASTSGYFGGTGVAAYIASKHAVVGLLRASQLAAKRYNISIAAIAPFFTPTAITSGLTERWKAAGLEANTPEMVAGRFLRELELTRGDLIPEWLGGDVKEFMDRAFNVIQDTGGYQLPKIRSKVCILLPAEARTLARTIQTTPVDVQHEGKSTPQRYSDTCPRVTPDPLPLEHRIYLDSADFALSQQANPCTIQELYNFQQQTGPPQSQNMATFPKYPDLHGKVALIMGAGQTHVPGSEAWGNGAAIARCLALNGVQVFGCDVNLQAAERTASRIQAEGGKCDIAQADVTSEKDVRRVVDTVMAKYGRIDILINNVGATVAGDPASMSPDVWDKQIDLNLKTVYLACHVVLPIMEKQGSGCVVNNASIAGLRYIGKPQVAYSAAKAAVIQFTKVTAVMYAPKGVRLNSVVPGFIHTPLVDNFKFSGQQEVYDKITRQPVPLGRMGDAFDIANSTVFLASDAAKYITGQILVVDGGFTSSAASL</sequence>
<dbReference type="OrthoDB" id="498125at2759"/>
<dbReference type="RefSeq" id="XP_015404710.1">
    <property type="nucleotide sequence ID" value="XM_015552639.1"/>
</dbReference>
<evidence type="ECO:0000313" key="6">
    <source>
        <dbReference type="Proteomes" id="UP000037505"/>
    </source>
</evidence>
<dbReference type="EMBL" id="JNOM01000246">
    <property type="protein sequence ID" value="KNG83787.1"/>
    <property type="molecule type" value="Genomic_DNA"/>
</dbReference>
<evidence type="ECO:0000313" key="5">
    <source>
        <dbReference type="EMBL" id="KNG83787.1"/>
    </source>
</evidence>
<evidence type="ECO:0000256" key="1">
    <source>
        <dbReference type="ARBA" id="ARBA00006484"/>
    </source>
</evidence>
<comment type="caution">
    <text evidence="5">The sequence shown here is derived from an EMBL/GenBank/DDBJ whole genome shotgun (WGS) entry which is preliminary data.</text>
</comment>
<dbReference type="AlphaFoldDB" id="A0A0L1IWB3"/>
<evidence type="ECO:0000256" key="3">
    <source>
        <dbReference type="ARBA" id="ARBA00023002"/>
    </source>
</evidence>
<feature type="domain" description="Ketoreductase" evidence="4">
    <location>
        <begin position="17"/>
        <end position="212"/>
    </location>
</feature>
<dbReference type="Pfam" id="PF00106">
    <property type="entry name" value="adh_short"/>
    <property type="match status" value="1"/>
</dbReference>
<dbReference type="InterPro" id="IPR057326">
    <property type="entry name" value="KR_dom"/>
</dbReference>
<keyword evidence="3" id="KW-0560">Oxidoreductase</keyword>